<proteinExistence type="predicted"/>
<dbReference type="Proteomes" id="UP000798488">
    <property type="component" value="Unassembled WGS sequence"/>
</dbReference>
<dbReference type="AlphaFoldDB" id="A0A9D2WS15"/>
<dbReference type="RefSeq" id="WP_161820480.1">
    <property type="nucleotide sequence ID" value="NZ_LSRS01000001.1"/>
</dbReference>
<protein>
    <submittedName>
        <fullName evidence="1">Uncharacterized protein</fullName>
    </submittedName>
</protein>
<keyword evidence="2" id="KW-1185">Reference proteome</keyword>
<organism evidence="1 2">
    <name type="scientific">Sporotomaculum syntrophicum</name>
    <dbReference type="NCBI Taxonomy" id="182264"/>
    <lineage>
        <taxon>Bacteria</taxon>
        <taxon>Bacillati</taxon>
        <taxon>Bacillota</taxon>
        <taxon>Clostridia</taxon>
        <taxon>Eubacteriales</taxon>
        <taxon>Desulfallaceae</taxon>
        <taxon>Sporotomaculum</taxon>
    </lineage>
</organism>
<reference evidence="1" key="1">
    <citation type="submission" date="2016-02" db="EMBL/GenBank/DDBJ databases">
        <title>Draft Genome Sequence of Sporotomaculum syntrophicum Strain FB, a Syntrophic Benzoate Degrader.</title>
        <authorList>
            <person name="Nobu M.K."/>
            <person name="Narihiro T."/>
            <person name="Qiu Y.-L."/>
            <person name="Ohashi A."/>
            <person name="Liu W.-T."/>
            <person name="Yuji S."/>
        </authorList>
    </citation>
    <scope>NUCLEOTIDE SEQUENCE</scope>
    <source>
        <strain evidence="1">FB</strain>
    </source>
</reference>
<dbReference type="OrthoDB" id="3252602at2"/>
<name>A0A9D2WS15_9FIRM</name>
<comment type="caution">
    <text evidence="1">The sequence shown here is derived from an EMBL/GenBank/DDBJ whole genome shotgun (WGS) entry which is preliminary data.</text>
</comment>
<dbReference type="EMBL" id="LSRS01000001">
    <property type="protein sequence ID" value="KAF1086303.1"/>
    <property type="molecule type" value="Genomic_DNA"/>
</dbReference>
<evidence type="ECO:0000313" key="1">
    <source>
        <dbReference type="EMBL" id="KAF1086303.1"/>
    </source>
</evidence>
<gene>
    <name evidence="1" type="ORF">SPSYN_00020</name>
</gene>
<sequence length="126" mass="14669">MIGWSYLDKRRAAIAALQDYAAMKKILAIQGVEEGTGAEMMARSFDKIDVLQQRYKQAREFMDWFEPAWCYLDDTEQLVLKEFYMRDSLRSGATARLQIKLGYSERNVDRIRSRSLGKLAKLLYGE</sequence>
<accession>A0A9D2WS15</accession>
<evidence type="ECO:0000313" key="2">
    <source>
        <dbReference type="Proteomes" id="UP000798488"/>
    </source>
</evidence>